<dbReference type="CDD" id="cd01185">
    <property type="entry name" value="INTN1_C_like"/>
    <property type="match status" value="1"/>
</dbReference>
<dbReference type="InterPro" id="IPR010998">
    <property type="entry name" value="Integrase_recombinase_N"/>
</dbReference>
<dbReference type="InterPro" id="IPR002104">
    <property type="entry name" value="Integrase_catalytic"/>
</dbReference>
<reference evidence="5 6" key="1">
    <citation type="submission" date="2023-07" db="EMBL/GenBank/DDBJ databases">
        <authorList>
            <person name="Lian W.-H."/>
        </authorList>
    </citation>
    <scope>NUCLEOTIDE SEQUENCE [LARGE SCALE GENOMIC DNA]</scope>
    <source>
        <strain evidence="5 6">SYSU DXS3180</strain>
    </source>
</reference>
<dbReference type="Pfam" id="PF13102">
    <property type="entry name" value="Phage_int_SAM_5"/>
    <property type="match status" value="1"/>
</dbReference>
<protein>
    <submittedName>
        <fullName evidence="5">Phage integrase SAM-like domain-containing protein</fullName>
    </submittedName>
</protein>
<sequence>MKKIKTFSIDFILRKTKSDFSIGYLSAKITVNGRSIEFSLNEKIQISSWSSSHEKVIGKGIEVDSINNYIGDVRFRILESKRALESGRFEITCESIKDHYNNCHISQKPPESGHTLVELIDKHKKLECRGDNLKPGTTKNYDTTEKYLKNFLKDYFKKDDVDLLHLDYEALLELENHIRTKPLKKHDPCLGNGLYKHMERVGKMFGMAKKMKWIKDNPFDQYTKKPKKVSRENLKIHDFIKIERASFNDERLQFAKDLFVYDCYMGVSYIDLVGLEPKHFEGINGRLFCTVYRNKNTELCGIPVPDAAKEIMDQYASSSKAISSGKIFPYISNQELNRSLKIIAEILNIPLELDTRMARRFFAKEINLKNGVPMETVSKLLGHSKISTTKNNYADVDEEKILEDTADVQNKFSRKKSALR</sequence>
<keyword evidence="2" id="KW-0238">DNA-binding</keyword>
<name>A0ABV3ZLS6_9BACT</name>
<accession>A0ABV3ZLS6</accession>
<dbReference type="SUPFAM" id="SSF56349">
    <property type="entry name" value="DNA breaking-rejoining enzymes"/>
    <property type="match status" value="1"/>
</dbReference>
<dbReference type="Gene3D" id="1.10.443.10">
    <property type="entry name" value="Intergrase catalytic core"/>
    <property type="match status" value="1"/>
</dbReference>
<dbReference type="InterPro" id="IPR025269">
    <property type="entry name" value="SAM-like_dom"/>
</dbReference>
<dbReference type="Proteomes" id="UP001560573">
    <property type="component" value="Unassembled WGS sequence"/>
</dbReference>
<feature type="domain" description="Tyr recombinase" evidence="4">
    <location>
        <begin position="224"/>
        <end position="407"/>
    </location>
</feature>
<evidence type="ECO:0000256" key="1">
    <source>
        <dbReference type="ARBA" id="ARBA00008857"/>
    </source>
</evidence>
<keyword evidence="6" id="KW-1185">Reference proteome</keyword>
<comment type="similarity">
    <text evidence="1">Belongs to the 'phage' integrase family.</text>
</comment>
<dbReference type="Gene3D" id="1.10.150.130">
    <property type="match status" value="1"/>
</dbReference>
<organism evidence="5 6">
    <name type="scientific">Danxiaibacter flavus</name>
    <dbReference type="NCBI Taxonomy" id="3049108"/>
    <lineage>
        <taxon>Bacteria</taxon>
        <taxon>Pseudomonadati</taxon>
        <taxon>Bacteroidota</taxon>
        <taxon>Chitinophagia</taxon>
        <taxon>Chitinophagales</taxon>
        <taxon>Chitinophagaceae</taxon>
        <taxon>Danxiaibacter</taxon>
    </lineage>
</organism>
<dbReference type="PROSITE" id="PS51898">
    <property type="entry name" value="TYR_RECOMBINASE"/>
    <property type="match status" value="1"/>
</dbReference>
<dbReference type="InterPro" id="IPR011010">
    <property type="entry name" value="DNA_brk_join_enz"/>
</dbReference>
<keyword evidence="3" id="KW-0233">DNA recombination</keyword>
<evidence type="ECO:0000259" key="4">
    <source>
        <dbReference type="PROSITE" id="PS51898"/>
    </source>
</evidence>
<dbReference type="PANTHER" id="PTHR30349:SF64">
    <property type="entry name" value="PROPHAGE INTEGRASE INTD-RELATED"/>
    <property type="match status" value="1"/>
</dbReference>
<evidence type="ECO:0000256" key="2">
    <source>
        <dbReference type="ARBA" id="ARBA00023125"/>
    </source>
</evidence>
<dbReference type="Pfam" id="PF00589">
    <property type="entry name" value="Phage_integrase"/>
    <property type="match status" value="1"/>
</dbReference>
<comment type="caution">
    <text evidence="5">The sequence shown here is derived from an EMBL/GenBank/DDBJ whole genome shotgun (WGS) entry which is preliminary data.</text>
</comment>
<evidence type="ECO:0000256" key="3">
    <source>
        <dbReference type="ARBA" id="ARBA00023172"/>
    </source>
</evidence>
<evidence type="ECO:0000313" key="5">
    <source>
        <dbReference type="EMBL" id="MEX6690046.1"/>
    </source>
</evidence>
<dbReference type="PANTHER" id="PTHR30349">
    <property type="entry name" value="PHAGE INTEGRASE-RELATED"/>
    <property type="match status" value="1"/>
</dbReference>
<dbReference type="EMBL" id="JAULBC010000007">
    <property type="protein sequence ID" value="MEX6690046.1"/>
    <property type="molecule type" value="Genomic_DNA"/>
</dbReference>
<gene>
    <name evidence="5" type="ORF">QTN47_21230</name>
</gene>
<dbReference type="InterPro" id="IPR050090">
    <property type="entry name" value="Tyrosine_recombinase_XerCD"/>
</dbReference>
<evidence type="ECO:0000313" key="6">
    <source>
        <dbReference type="Proteomes" id="UP001560573"/>
    </source>
</evidence>
<dbReference type="InterPro" id="IPR013762">
    <property type="entry name" value="Integrase-like_cat_sf"/>
</dbReference>
<proteinExistence type="inferred from homology"/>
<dbReference type="RefSeq" id="WP_369331454.1">
    <property type="nucleotide sequence ID" value="NZ_JAULBC010000007.1"/>
</dbReference>